<dbReference type="FunFam" id="3.30.70.270:FF:000020">
    <property type="entry name" value="Transposon Tf2-6 polyprotein-like Protein"/>
    <property type="match status" value="1"/>
</dbReference>
<dbReference type="AlphaFoldDB" id="A0A507DKD0"/>
<keyword evidence="3" id="KW-1185">Reference proteome</keyword>
<dbReference type="CDD" id="cd01647">
    <property type="entry name" value="RT_LTR"/>
    <property type="match status" value="1"/>
</dbReference>
<organism evidence="2 3">
    <name type="scientific">Powellomyces hirtus</name>
    <dbReference type="NCBI Taxonomy" id="109895"/>
    <lineage>
        <taxon>Eukaryota</taxon>
        <taxon>Fungi</taxon>
        <taxon>Fungi incertae sedis</taxon>
        <taxon>Chytridiomycota</taxon>
        <taxon>Chytridiomycota incertae sedis</taxon>
        <taxon>Chytridiomycetes</taxon>
        <taxon>Spizellomycetales</taxon>
        <taxon>Powellomycetaceae</taxon>
        <taxon>Powellomyces</taxon>
    </lineage>
</organism>
<accession>A0A507DKD0</accession>
<dbReference type="InterPro" id="IPR051320">
    <property type="entry name" value="Viral_Replic_Matur_Polypro"/>
</dbReference>
<dbReference type="Gene3D" id="3.30.70.270">
    <property type="match status" value="2"/>
</dbReference>
<dbReference type="PANTHER" id="PTHR33064">
    <property type="entry name" value="POL PROTEIN"/>
    <property type="match status" value="1"/>
</dbReference>
<dbReference type="Gene3D" id="3.10.10.10">
    <property type="entry name" value="HIV Type 1 Reverse Transcriptase, subunit A, domain 1"/>
    <property type="match status" value="1"/>
</dbReference>
<dbReference type="STRING" id="109895.A0A507DKD0"/>
<dbReference type="Pfam" id="PF17919">
    <property type="entry name" value="RT_RNaseH_2"/>
    <property type="match status" value="1"/>
</dbReference>
<dbReference type="InterPro" id="IPR000477">
    <property type="entry name" value="RT_dom"/>
</dbReference>
<evidence type="ECO:0000259" key="1">
    <source>
        <dbReference type="PROSITE" id="PS50878"/>
    </source>
</evidence>
<dbReference type="Pfam" id="PF00078">
    <property type="entry name" value="RVT_1"/>
    <property type="match status" value="1"/>
</dbReference>
<gene>
    <name evidence="2" type="ORF">PhCBS80983_g06523</name>
</gene>
<dbReference type="InterPro" id="IPR043128">
    <property type="entry name" value="Rev_trsase/Diguanyl_cyclase"/>
</dbReference>
<dbReference type="InterPro" id="IPR043502">
    <property type="entry name" value="DNA/RNA_pol_sf"/>
</dbReference>
<evidence type="ECO:0000313" key="2">
    <source>
        <dbReference type="EMBL" id="TPX52112.1"/>
    </source>
</evidence>
<dbReference type="PANTHER" id="PTHR33064:SF37">
    <property type="entry name" value="RIBONUCLEASE H"/>
    <property type="match status" value="1"/>
</dbReference>
<evidence type="ECO:0000313" key="3">
    <source>
        <dbReference type="Proteomes" id="UP000318582"/>
    </source>
</evidence>
<sequence length="289" mass="33304">MRDRILGKRVFSLIDLKDAYHRLLIAPEDPEKMAIQTRFGLFKYVVMPFGFCNAPGAFQQLMNRVLGDLYDITVICYLDDILVFSDTPEQHVEHLWKVFTRLREYDLYVNINKCHWAQPEVEFCGHMFSAKGMRISPDKTEIVRNWPLPATTRHIRQFLGLCNYFIDYIEHYAEIAAPLSALQSVKATFIWTLEHHVAFEALKRAIISAPVLATFDPDNHIYVYTDASGYATSGWLGQPHNQQPLPSPLPKLITEMEALPALKPVLFFSRKMLPAETRYPVHGQEHLAL</sequence>
<protein>
    <recommendedName>
        <fullName evidence="1">Reverse transcriptase domain-containing protein</fullName>
    </recommendedName>
</protein>
<name>A0A507DKD0_9FUNG</name>
<feature type="domain" description="Reverse transcriptase" evidence="1">
    <location>
        <begin position="1"/>
        <end position="128"/>
    </location>
</feature>
<dbReference type="SUPFAM" id="SSF56672">
    <property type="entry name" value="DNA/RNA polymerases"/>
    <property type="match status" value="1"/>
</dbReference>
<comment type="caution">
    <text evidence="2">The sequence shown here is derived from an EMBL/GenBank/DDBJ whole genome shotgun (WGS) entry which is preliminary data.</text>
</comment>
<feature type="non-terminal residue" evidence="2">
    <location>
        <position position="289"/>
    </location>
</feature>
<dbReference type="InterPro" id="IPR041577">
    <property type="entry name" value="RT_RNaseH_2"/>
</dbReference>
<reference evidence="2 3" key="1">
    <citation type="journal article" date="2019" name="Sci. Rep.">
        <title>Comparative genomics of chytrid fungi reveal insights into the obligate biotrophic and pathogenic lifestyle of Synchytrium endobioticum.</title>
        <authorList>
            <person name="van de Vossenberg B.T.L.H."/>
            <person name="Warris S."/>
            <person name="Nguyen H.D.T."/>
            <person name="van Gent-Pelzer M.P.E."/>
            <person name="Joly D.L."/>
            <person name="van de Geest H.C."/>
            <person name="Bonants P.J.M."/>
            <person name="Smith D.S."/>
            <person name="Levesque C.A."/>
            <person name="van der Lee T.A.J."/>
        </authorList>
    </citation>
    <scope>NUCLEOTIDE SEQUENCE [LARGE SCALE GENOMIC DNA]</scope>
    <source>
        <strain evidence="2 3">CBS 809.83</strain>
    </source>
</reference>
<dbReference type="Proteomes" id="UP000318582">
    <property type="component" value="Unassembled WGS sequence"/>
</dbReference>
<dbReference type="EMBL" id="QEAQ01000435">
    <property type="protein sequence ID" value="TPX52112.1"/>
    <property type="molecule type" value="Genomic_DNA"/>
</dbReference>
<dbReference type="PROSITE" id="PS50878">
    <property type="entry name" value="RT_POL"/>
    <property type="match status" value="1"/>
</dbReference>
<proteinExistence type="predicted"/>